<evidence type="ECO:0000259" key="3">
    <source>
        <dbReference type="Pfam" id="PF25954"/>
    </source>
</evidence>
<accession>A0A3C1KL20</accession>
<dbReference type="Proteomes" id="UP000259273">
    <property type="component" value="Unassembled WGS sequence"/>
</dbReference>
<dbReference type="EMBL" id="DMND01000096">
    <property type="protein sequence ID" value="HAN27420.1"/>
    <property type="molecule type" value="Genomic_DNA"/>
</dbReference>
<dbReference type="InterPro" id="IPR058637">
    <property type="entry name" value="YknX-like_C"/>
</dbReference>
<dbReference type="FunFam" id="2.40.30.170:FF:000010">
    <property type="entry name" value="Efflux RND transporter periplasmic adaptor subunit"/>
    <property type="match status" value="1"/>
</dbReference>
<dbReference type="Gene3D" id="2.40.420.20">
    <property type="match status" value="1"/>
</dbReference>
<dbReference type="PANTHER" id="PTHR30469">
    <property type="entry name" value="MULTIDRUG RESISTANCE PROTEIN MDTA"/>
    <property type="match status" value="1"/>
</dbReference>
<proteinExistence type="inferred from homology"/>
<feature type="non-terminal residue" evidence="5">
    <location>
        <position position="1"/>
    </location>
</feature>
<dbReference type="Gene3D" id="2.40.50.100">
    <property type="match status" value="1"/>
</dbReference>
<dbReference type="Gene3D" id="1.10.287.470">
    <property type="entry name" value="Helix hairpin bin"/>
    <property type="match status" value="1"/>
</dbReference>
<comment type="similarity">
    <text evidence="1">Belongs to the membrane fusion protein (MFP) (TC 8.A.1) family.</text>
</comment>
<evidence type="ECO:0000313" key="5">
    <source>
        <dbReference type="EMBL" id="HAN27420.1"/>
    </source>
</evidence>
<feature type="domain" description="YknX-like C-terminal permuted SH3-like" evidence="4">
    <location>
        <begin position="190"/>
        <end position="258"/>
    </location>
</feature>
<dbReference type="Pfam" id="PF25954">
    <property type="entry name" value="Beta-barrel_RND_2"/>
    <property type="match status" value="1"/>
</dbReference>
<dbReference type="InterPro" id="IPR058792">
    <property type="entry name" value="Beta-barrel_RND_2"/>
</dbReference>
<dbReference type="GO" id="GO:0015562">
    <property type="term" value="F:efflux transmembrane transporter activity"/>
    <property type="evidence" value="ECO:0007669"/>
    <property type="project" value="TreeGrafter"/>
</dbReference>
<sequence length="265" mass="28541">NVQAGDPIILIESDELGAELRSLEEQLTLASTQADRLQNLFGTGAVTASDRDDAISRREVLRAEVSRLRARLAKSRIEAPFAGTLGLRHVSTGDLIEADTLITTLQTVSDLHVDFSVPERYRQQVVPGTTLSLTVSGHADTFPAVVRAIDPRVDPETRTLTVRADVENPDSVLLPGNYARVELVTRNEAALVVPSVAVLQNLEAVTVFTVEDGIAVSHEVETGFRDARRVEILSGLEPGVEIITSGIQSIRNGQPVAVQPALDLS</sequence>
<evidence type="ECO:0000313" key="6">
    <source>
        <dbReference type="Proteomes" id="UP000259273"/>
    </source>
</evidence>
<keyword evidence="2" id="KW-0175">Coiled coil</keyword>
<dbReference type="InterPro" id="IPR006143">
    <property type="entry name" value="RND_pump_MFP"/>
</dbReference>
<dbReference type="SUPFAM" id="SSF111369">
    <property type="entry name" value="HlyD-like secretion proteins"/>
    <property type="match status" value="1"/>
</dbReference>
<dbReference type="Gene3D" id="2.40.30.170">
    <property type="match status" value="1"/>
</dbReference>
<name>A0A3C1KL20_9GAMM</name>
<dbReference type="Pfam" id="PF25989">
    <property type="entry name" value="YknX_C"/>
    <property type="match status" value="1"/>
</dbReference>
<gene>
    <name evidence="5" type="ORF">DCP75_06825</name>
</gene>
<evidence type="ECO:0000256" key="2">
    <source>
        <dbReference type="SAM" id="Coils"/>
    </source>
</evidence>
<comment type="caution">
    <text evidence="5">The sequence shown here is derived from an EMBL/GenBank/DDBJ whole genome shotgun (WGS) entry which is preliminary data.</text>
</comment>
<feature type="domain" description="CusB-like beta-barrel" evidence="3">
    <location>
        <begin position="113"/>
        <end position="185"/>
    </location>
</feature>
<evidence type="ECO:0000259" key="4">
    <source>
        <dbReference type="Pfam" id="PF25989"/>
    </source>
</evidence>
<dbReference type="GO" id="GO:1990281">
    <property type="term" value="C:efflux pump complex"/>
    <property type="evidence" value="ECO:0007669"/>
    <property type="project" value="TreeGrafter"/>
</dbReference>
<organism evidence="5 6">
    <name type="scientific">Haliea salexigens</name>
    <dbReference type="NCBI Taxonomy" id="287487"/>
    <lineage>
        <taxon>Bacteria</taxon>
        <taxon>Pseudomonadati</taxon>
        <taxon>Pseudomonadota</taxon>
        <taxon>Gammaproteobacteria</taxon>
        <taxon>Cellvibrionales</taxon>
        <taxon>Halieaceae</taxon>
        <taxon>Haliea</taxon>
    </lineage>
</organism>
<feature type="coiled-coil region" evidence="2">
    <location>
        <begin position="13"/>
        <end position="78"/>
    </location>
</feature>
<protein>
    <submittedName>
        <fullName evidence="5">Uncharacterized protein</fullName>
    </submittedName>
</protein>
<dbReference type="STRING" id="1121937.GCA_000423125_01977"/>
<dbReference type="AlphaFoldDB" id="A0A3C1KL20"/>
<reference evidence="5 6" key="1">
    <citation type="journal article" date="2018" name="Nat. Biotechnol.">
        <title>A standardized bacterial taxonomy based on genome phylogeny substantially revises the tree of life.</title>
        <authorList>
            <person name="Parks D.H."/>
            <person name="Chuvochina M."/>
            <person name="Waite D.W."/>
            <person name="Rinke C."/>
            <person name="Skarshewski A."/>
            <person name="Chaumeil P.A."/>
            <person name="Hugenholtz P."/>
        </authorList>
    </citation>
    <scope>NUCLEOTIDE SEQUENCE [LARGE SCALE GENOMIC DNA]</scope>
    <source>
        <strain evidence="5">UBA9158</strain>
    </source>
</reference>
<evidence type="ECO:0000256" key="1">
    <source>
        <dbReference type="ARBA" id="ARBA00009477"/>
    </source>
</evidence>
<dbReference type="NCBIfam" id="TIGR01730">
    <property type="entry name" value="RND_mfp"/>
    <property type="match status" value="1"/>
</dbReference>